<protein>
    <submittedName>
        <fullName evidence="2">Uncharacterized protein</fullName>
    </submittedName>
</protein>
<sequence length="252" mass="28866">MLELNSCSPVENKNADVAQYSVVDGDKNLHEEFLGDRVVDDSDLIKACRSCFNSVPTRPRTHRVVVGILTADPEDSVYYFRNTKLIVDEKNLSTQMIVDGKNLGTEDGGENLCSTQLIVDEKILDAGNNLCSTQIIIDGKNLSAEDGRDNLCDSQMMVDENNSREYRKRSRDEDYIVSDDDDGEESPKKKRRKNVEKRTITFRKKQTQLQNYPPSELPQNLKDYISRLNLEAPPLFVAQKEIKNSKFRRIWR</sequence>
<dbReference type="Proteomes" id="UP000077755">
    <property type="component" value="Chromosome 8"/>
</dbReference>
<reference evidence="2" key="2">
    <citation type="submission" date="2022-03" db="EMBL/GenBank/DDBJ databases">
        <title>Draft title - Genomic analysis of global carrot germplasm unveils the trajectory of domestication and the origin of high carotenoid orange carrot.</title>
        <authorList>
            <person name="Iorizzo M."/>
            <person name="Ellison S."/>
            <person name="Senalik D."/>
            <person name="Macko-Podgorni A."/>
            <person name="Grzebelus D."/>
            <person name="Bostan H."/>
            <person name="Rolling W."/>
            <person name="Curaba J."/>
            <person name="Simon P."/>
        </authorList>
    </citation>
    <scope>NUCLEOTIDE SEQUENCE</scope>
    <source>
        <tissue evidence="2">Leaf</tissue>
    </source>
</reference>
<keyword evidence="3" id="KW-1185">Reference proteome</keyword>
<feature type="compositionally biased region" description="Acidic residues" evidence="1">
    <location>
        <begin position="175"/>
        <end position="184"/>
    </location>
</feature>
<accession>A0AAF0XTZ4</accession>
<evidence type="ECO:0000313" key="3">
    <source>
        <dbReference type="Proteomes" id="UP000077755"/>
    </source>
</evidence>
<reference evidence="2" key="1">
    <citation type="journal article" date="2016" name="Nat. Genet.">
        <title>A high-quality carrot genome assembly provides new insights into carotenoid accumulation and asterid genome evolution.</title>
        <authorList>
            <person name="Iorizzo M."/>
            <person name="Ellison S."/>
            <person name="Senalik D."/>
            <person name="Zeng P."/>
            <person name="Satapoomin P."/>
            <person name="Huang J."/>
            <person name="Bowman M."/>
            <person name="Iovene M."/>
            <person name="Sanseverino W."/>
            <person name="Cavagnaro P."/>
            <person name="Yildiz M."/>
            <person name="Macko-Podgorni A."/>
            <person name="Moranska E."/>
            <person name="Grzebelus E."/>
            <person name="Grzebelus D."/>
            <person name="Ashrafi H."/>
            <person name="Zheng Z."/>
            <person name="Cheng S."/>
            <person name="Spooner D."/>
            <person name="Van Deynze A."/>
            <person name="Simon P."/>
        </authorList>
    </citation>
    <scope>NUCLEOTIDE SEQUENCE</scope>
    <source>
        <tissue evidence="2">Leaf</tissue>
    </source>
</reference>
<gene>
    <name evidence="2" type="ORF">DCAR_0832618</name>
</gene>
<organism evidence="2 3">
    <name type="scientific">Daucus carota subsp. sativus</name>
    <name type="common">Carrot</name>
    <dbReference type="NCBI Taxonomy" id="79200"/>
    <lineage>
        <taxon>Eukaryota</taxon>
        <taxon>Viridiplantae</taxon>
        <taxon>Streptophyta</taxon>
        <taxon>Embryophyta</taxon>
        <taxon>Tracheophyta</taxon>
        <taxon>Spermatophyta</taxon>
        <taxon>Magnoliopsida</taxon>
        <taxon>eudicotyledons</taxon>
        <taxon>Gunneridae</taxon>
        <taxon>Pentapetalae</taxon>
        <taxon>asterids</taxon>
        <taxon>campanulids</taxon>
        <taxon>Apiales</taxon>
        <taxon>Apiaceae</taxon>
        <taxon>Apioideae</taxon>
        <taxon>Scandiceae</taxon>
        <taxon>Daucinae</taxon>
        <taxon>Daucus</taxon>
        <taxon>Daucus sect. Daucus</taxon>
    </lineage>
</organism>
<name>A0AAF0XTZ4_DAUCS</name>
<feature type="compositionally biased region" description="Basic and acidic residues" evidence="1">
    <location>
        <begin position="162"/>
        <end position="174"/>
    </location>
</feature>
<feature type="compositionally biased region" description="Basic residues" evidence="1">
    <location>
        <begin position="188"/>
        <end position="197"/>
    </location>
</feature>
<dbReference type="EMBL" id="CP093350">
    <property type="protein sequence ID" value="WOH13109.1"/>
    <property type="molecule type" value="Genomic_DNA"/>
</dbReference>
<dbReference type="AlphaFoldDB" id="A0AAF0XTZ4"/>
<evidence type="ECO:0000256" key="1">
    <source>
        <dbReference type="SAM" id="MobiDB-lite"/>
    </source>
</evidence>
<evidence type="ECO:0000313" key="2">
    <source>
        <dbReference type="EMBL" id="WOH13109.1"/>
    </source>
</evidence>
<feature type="region of interest" description="Disordered" evidence="1">
    <location>
        <begin position="162"/>
        <end position="197"/>
    </location>
</feature>
<proteinExistence type="predicted"/>